<dbReference type="AlphaFoldDB" id="A0A951PRY4"/>
<dbReference type="EMBL" id="JAHHIF010000046">
    <property type="protein sequence ID" value="MBW4547703.1"/>
    <property type="molecule type" value="Genomic_DNA"/>
</dbReference>
<sequence>MHKTEQDEIDEVLKQLALVAQQHPPLTHGRQLALRQLVNGILQSGRLCRPQQGQFSGVYQDIYDEALQELLLFVCQNIDKYDPERGSVMAWVNTLLARRFFREAIPKLLSQRNFRVMTLSELDNLAAPEETESLTEIFQQCIESDPENIFQKEHIENYPSANFQALVKRRISGQSWKEISADLEIKVSTVSSFYSRCLNKFSSKLKQYCIDNVT</sequence>
<organism evidence="1 2">
    <name type="scientific">Symplocastrum torsivum CPER-KK1</name>
    <dbReference type="NCBI Taxonomy" id="450513"/>
    <lineage>
        <taxon>Bacteria</taxon>
        <taxon>Bacillati</taxon>
        <taxon>Cyanobacteriota</taxon>
        <taxon>Cyanophyceae</taxon>
        <taxon>Oscillatoriophycideae</taxon>
        <taxon>Oscillatoriales</taxon>
        <taxon>Microcoleaceae</taxon>
        <taxon>Symplocastrum</taxon>
    </lineage>
</organism>
<dbReference type="Gene3D" id="1.10.10.10">
    <property type="entry name" value="Winged helix-like DNA-binding domain superfamily/Winged helix DNA-binding domain"/>
    <property type="match status" value="1"/>
</dbReference>
<comment type="caution">
    <text evidence="1">The sequence shown here is derived from an EMBL/GenBank/DDBJ whole genome shotgun (WGS) entry which is preliminary data.</text>
</comment>
<reference evidence="1" key="2">
    <citation type="journal article" date="2022" name="Microbiol. Resour. Announc.">
        <title>Metagenome Sequencing to Explore Phylogenomics of Terrestrial Cyanobacteria.</title>
        <authorList>
            <person name="Ward R.D."/>
            <person name="Stajich J.E."/>
            <person name="Johansen J.R."/>
            <person name="Huntemann M."/>
            <person name="Clum A."/>
            <person name="Foster B."/>
            <person name="Foster B."/>
            <person name="Roux S."/>
            <person name="Palaniappan K."/>
            <person name="Varghese N."/>
            <person name="Mukherjee S."/>
            <person name="Reddy T.B.K."/>
            <person name="Daum C."/>
            <person name="Copeland A."/>
            <person name="Chen I.A."/>
            <person name="Ivanova N.N."/>
            <person name="Kyrpides N.C."/>
            <person name="Shapiro N."/>
            <person name="Eloe-Fadrosh E.A."/>
            <person name="Pietrasiak N."/>
        </authorList>
    </citation>
    <scope>NUCLEOTIDE SEQUENCE</scope>
    <source>
        <strain evidence="1">CPER-KK1</strain>
    </source>
</reference>
<dbReference type="InterPro" id="IPR036388">
    <property type="entry name" value="WH-like_DNA-bd_sf"/>
</dbReference>
<evidence type="ECO:0000313" key="1">
    <source>
        <dbReference type="EMBL" id="MBW4547703.1"/>
    </source>
</evidence>
<accession>A0A951PRY4</accession>
<protein>
    <recommendedName>
        <fullName evidence="3">Sigma-70 family RNA polymerase sigma factor</fullName>
    </recommendedName>
</protein>
<reference evidence="1" key="1">
    <citation type="submission" date="2021-05" db="EMBL/GenBank/DDBJ databases">
        <authorList>
            <person name="Pietrasiak N."/>
            <person name="Ward R."/>
            <person name="Stajich J.E."/>
            <person name="Kurbessoian T."/>
        </authorList>
    </citation>
    <scope>NUCLEOTIDE SEQUENCE</scope>
    <source>
        <strain evidence="1">CPER-KK1</strain>
    </source>
</reference>
<dbReference type="Proteomes" id="UP000753908">
    <property type="component" value="Unassembled WGS sequence"/>
</dbReference>
<proteinExistence type="predicted"/>
<dbReference type="SUPFAM" id="SSF88659">
    <property type="entry name" value="Sigma3 and sigma4 domains of RNA polymerase sigma factors"/>
    <property type="match status" value="1"/>
</dbReference>
<name>A0A951PRY4_9CYAN</name>
<dbReference type="InterPro" id="IPR013324">
    <property type="entry name" value="RNA_pol_sigma_r3/r4-like"/>
</dbReference>
<evidence type="ECO:0008006" key="3">
    <source>
        <dbReference type="Google" id="ProtNLM"/>
    </source>
</evidence>
<evidence type="ECO:0000313" key="2">
    <source>
        <dbReference type="Proteomes" id="UP000753908"/>
    </source>
</evidence>
<gene>
    <name evidence="1" type="ORF">KME25_25160</name>
</gene>